<feature type="domain" description="Glutamine amidotransferase type-2" evidence="2">
    <location>
        <begin position="2"/>
        <end position="259"/>
    </location>
</feature>
<proteinExistence type="predicted"/>
<evidence type="ECO:0000313" key="3">
    <source>
        <dbReference type="EMBL" id="MBH9551634.1"/>
    </source>
</evidence>
<dbReference type="InterPro" id="IPR029055">
    <property type="entry name" value="Ntn_hydrolases_N"/>
</dbReference>
<evidence type="ECO:0000313" key="4">
    <source>
        <dbReference type="Proteomes" id="UP000620139"/>
    </source>
</evidence>
<dbReference type="Gene3D" id="3.60.20.10">
    <property type="entry name" value="Glutamine Phosphoribosylpyrophosphate, subunit 1, domain 1"/>
    <property type="match status" value="1"/>
</dbReference>
<gene>
    <name evidence="3" type="ORF">I7X43_02125</name>
</gene>
<dbReference type="PANTHER" id="PTHR43187:SF1">
    <property type="entry name" value="GLUTAMINE AMIDOTRANSFERASE DUG3-RELATED"/>
    <property type="match status" value="1"/>
</dbReference>
<name>A0A931IT30_9BURK</name>
<keyword evidence="4" id="KW-1185">Reference proteome</keyword>
<evidence type="ECO:0000256" key="1">
    <source>
        <dbReference type="ARBA" id="ARBA00022962"/>
    </source>
</evidence>
<accession>A0A931IT30</accession>
<comment type="caution">
    <text evidence="3">The sequence shown here is derived from an EMBL/GenBank/DDBJ whole genome shotgun (WGS) entry which is preliminary data.</text>
</comment>
<sequence length="259" mass="28414">MCRFLAYRGDPIYLEDLVCRPQHSLVRQSLRAEQSVLVTNGDGFGLGWYGDRETPGLYRQVTPAWSDENLKALAAHVRSHLFFAHVRAATGGGVSLANCHPFAAASFLFMHNGQIGGFGEVHRELEAQLTDPLWHQRRGGTDSELIFLLIVQHLINGFGPLEATSAVLEDVWGRMRAAGVEAPLRFSAALADGDEVFAFRWASDAQPPTLYHRVEAYGQIVASEPLEGDAEGWDILAPNTALCLHADGRSTAHRLRIGS</sequence>
<dbReference type="InterPro" id="IPR017932">
    <property type="entry name" value="GATase_2_dom"/>
</dbReference>
<protein>
    <submittedName>
        <fullName evidence="3">Class II glutamine amidotransferase</fullName>
    </submittedName>
</protein>
<dbReference type="EMBL" id="JAEDAL010000001">
    <property type="protein sequence ID" value="MBH9551634.1"/>
    <property type="molecule type" value="Genomic_DNA"/>
</dbReference>
<dbReference type="CDD" id="cd01908">
    <property type="entry name" value="YafJ"/>
    <property type="match status" value="1"/>
</dbReference>
<dbReference type="PANTHER" id="PTHR43187">
    <property type="entry name" value="GLUTAMINE AMIDOTRANSFERASE DUG3-RELATED"/>
    <property type="match status" value="1"/>
</dbReference>
<dbReference type="InterPro" id="IPR052373">
    <property type="entry name" value="Gamma-glu_amide_hydrolase"/>
</dbReference>
<keyword evidence="1 3" id="KW-0315">Glutamine amidotransferase</keyword>
<dbReference type="PROSITE" id="PS51278">
    <property type="entry name" value="GATASE_TYPE_2"/>
    <property type="match status" value="1"/>
</dbReference>
<organism evidence="3 4">
    <name type="scientific">Inhella gelatinilytica</name>
    <dbReference type="NCBI Taxonomy" id="2795030"/>
    <lineage>
        <taxon>Bacteria</taxon>
        <taxon>Pseudomonadati</taxon>
        <taxon>Pseudomonadota</taxon>
        <taxon>Betaproteobacteria</taxon>
        <taxon>Burkholderiales</taxon>
        <taxon>Sphaerotilaceae</taxon>
        <taxon>Inhella</taxon>
    </lineage>
</organism>
<dbReference type="Proteomes" id="UP000620139">
    <property type="component" value="Unassembled WGS sequence"/>
</dbReference>
<dbReference type="InterPro" id="IPR026869">
    <property type="entry name" value="EgtC-like"/>
</dbReference>
<dbReference type="AlphaFoldDB" id="A0A931IT30"/>
<dbReference type="Pfam" id="PF13230">
    <property type="entry name" value="GATase_4"/>
    <property type="match status" value="1"/>
</dbReference>
<reference evidence="3" key="1">
    <citation type="submission" date="2020-12" db="EMBL/GenBank/DDBJ databases">
        <title>The genome sequence of Inhella sp. 4Y17.</title>
        <authorList>
            <person name="Liu Y."/>
        </authorList>
    </citation>
    <scope>NUCLEOTIDE SEQUENCE</scope>
    <source>
        <strain evidence="3">4Y10</strain>
    </source>
</reference>
<evidence type="ECO:0000259" key="2">
    <source>
        <dbReference type="PROSITE" id="PS51278"/>
    </source>
</evidence>
<dbReference type="SUPFAM" id="SSF56235">
    <property type="entry name" value="N-terminal nucleophile aminohydrolases (Ntn hydrolases)"/>
    <property type="match status" value="1"/>
</dbReference>
<dbReference type="RefSeq" id="WP_198099238.1">
    <property type="nucleotide sequence ID" value="NZ_JAEDAL010000001.1"/>
</dbReference>